<feature type="transmembrane region" description="Helical" evidence="1">
    <location>
        <begin position="35"/>
        <end position="56"/>
    </location>
</feature>
<evidence type="ECO:0000313" key="4">
    <source>
        <dbReference type="Proteomes" id="UP000326060"/>
    </source>
</evidence>
<gene>
    <name evidence="3" type="ORF">EMB92_07320</name>
</gene>
<dbReference type="EMBL" id="RZJP01000003">
    <property type="protein sequence ID" value="KAA8815764.1"/>
    <property type="molecule type" value="Genomic_DNA"/>
</dbReference>
<name>A0A5M9ZB45_9BIFI</name>
<evidence type="ECO:0000313" key="3">
    <source>
        <dbReference type="EMBL" id="KAA8815764.1"/>
    </source>
</evidence>
<dbReference type="Proteomes" id="UP000326060">
    <property type="component" value="Unassembled WGS sequence"/>
</dbReference>
<accession>A0A5M9ZB45</accession>
<sequence>MFDTAGCAVRTFMPQLVHPFVRTSVRESVVTMERILSRIMALLLVVLVAVAALSAFSPSMADSAAGPMEVESYTVQPGQSLWTYAEMVTPEGGDVNQSVEELVELNHLEDTSLEVGQRILVPVEEPDD</sequence>
<dbReference type="Gene3D" id="3.10.350.10">
    <property type="entry name" value="LysM domain"/>
    <property type="match status" value="1"/>
</dbReference>
<reference evidence="3 4" key="1">
    <citation type="journal article" date="2019" name="Syst. Appl. Microbiol.">
        <title>Characterization of Bifidobacterium species in feaces of the Egyptian fruit bat: Description of B. vespertilionis sp. nov. and B. rousetti sp. nov.</title>
        <authorList>
            <person name="Modesto M."/>
            <person name="Satti M."/>
            <person name="Watanabe K."/>
            <person name="Puglisi E."/>
            <person name="Morelli L."/>
            <person name="Huang C.-H."/>
            <person name="Liou J.-S."/>
            <person name="Miyashita M."/>
            <person name="Tamura T."/>
            <person name="Saito S."/>
            <person name="Mori K."/>
            <person name="Huang L."/>
            <person name="Sciavilla P."/>
            <person name="Sandri C."/>
            <person name="Spiezio C."/>
            <person name="Vitali F."/>
            <person name="Cavalieri D."/>
            <person name="Perpetuini G."/>
            <person name="Tofalo R."/>
            <person name="Bonetti A."/>
            <person name="Arita M."/>
            <person name="Mattarelli P."/>
        </authorList>
    </citation>
    <scope>NUCLEOTIDE SEQUENCE [LARGE SCALE GENOMIC DNA]</scope>
    <source>
        <strain evidence="3 4">RST27</strain>
    </source>
</reference>
<dbReference type="PROSITE" id="PS51782">
    <property type="entry name" value="LYSM"/>
    <property type="match status" value="1"/>
</dbReference>
<comment type="caution">
    <text evidence="3">The sequence shown here is derived from an EMBL/GenBank/DDBJ whole genome shotgun (WGS) entry which is preliminary data.</text>
</comment>
<keyword evidence="1" id="KW-0812">Transmembrane</keyword>
<dbReference type="InterPro" id="IPR018392">
    <property type="entry name" value="LysM"/>
</dbReference>
<keyword evidence="1" id="KW-0472">Membrane</keyword>
<dbReference type="AlphaFoldDB" id="A0A5M9ZB45"/>
<keyword evidence="1" id="KW-1133">Transmembrane helix</keyword>
<dbReference type="InterPro" id="IPR036779">
    <property type="entry name" value="LysM_dom_sf"/>
</dbReference>
<feature type="domain" description="LysM" evidence="2">
    <location>
        <begin position="71"/>
        <end position="121"/>
    </location>
</feature>
<evidence type="ECO:0000256" key="1">
    <source>
        <dbReference type="SAM" id="Phobius"/>
    </source>
</evidence>
<evidence type="ECO:0000259" key="2">
    <source>
        <dbReference type="PROSITE" id="PS51782"/>
    </source>
</evidence>
<dbReference type="Pfam" id="PF01476">
    <property type="entry name" value="LysM"/>
    <property type="match status" value="1"/>
</dbReference>
<organism evidence="3 4">
    <name type="scientific">Bifidobacterium callitrichos</name>
    <dbReference type="NCBI Taxonomy" id="762209"/>
    <lineage>
        <taxon>Bacteria</taxon>
        <taxon>Bacillati</taxon>
        <taxon>Actinomycetota</taxon>
        <taxon>Actinomycetes</taxon>
        <taxon>Bifidobacteriales</taxon>
        <taxon>Bifidobacteriaceae</taxon>
        <taxon>Bifidobacterium</taxon>
    </lineage>
</organism>
<dbReference type="SUPFAM" id="SSF54106">
    <property type="entry name" value="LysM domain"/>
    <property type="match status" value="1"/>
</dbReference>
<dbReference type="CDD" id="cd00118">
    <property type="entry name" value="LysM"/>
    <property type="match status" value="1"/>
</dbReference>
<proteinExistence type="predicted"/>
<protein>
    <submittedName>
        <fullName evidence="3">LysM peptidoglycan-binding domain-containing protein</fullName>
    </submittedName>
</protein>
<dbReference type="SMART" id="SM00257">
    <property type="entry name" value="LysM"/>
    <property type="match status" value="1"/>
</dbReference>